<protein>
    <submittedName>
        <fullName evidence="1">Uncharacterized protein</fullName>
    </submittedName>
</protein>
<reference evidence="1" key="1">
    <citation type="journal article" date="2019" name="bioRxiv">
        <title>The Genome of the Zebra Mussel, Dreissena polymorpha: A Resource for Invasive Species Research.</title>
        <authorList>
            <person name="McCartney M.A."/>
            <person name="Auch B."/>
            <person name="Kono T."/>
            <person name="Mallez S."/>
            <person name="Zhang Y."/>
            <person name="Obille A."/>
            <person name="Becker A."/>
            <person name="Abrahante J.E."/>
            <person name="Garbe J."/>
            <person name="Badalamenti J.P."/>
            <person name="Herman A."/>
            <person name="Mangelson H."/>
            <person name="Liachko I."/>
            <person name="Sullivan S."/>
            <person name="Sone E.D."/>
            <person name="Koren S."/>
            <person name="Silverstein K.A.T."/>
            <person name="Beckman K.B."/>
            <person name="Gohl D.M."/>
        </authorList>
    </citation>
    <scope>NUCLEOTIDE SEQUENCE</scope>
    <source>
        <strain evidence="1">Duluth1</strain>
        <tissue evidence="1">Whole animal</tissue>
    </source>
</reference>
<evidence type="ECO:0000313" key="2">
    <source>
        <dbReference type="Proteomes" id="UP000828390"/>
    </source>
</evidence>
<reference evidence="1" key="2">
    <citation type="submission" date="2020-11" db="EMBL/GenBank/DDBJ databases">
        <authorList>
            <person name="McCartney M.A."/>
            <person name="Auch B."/>
            <person name="Kono T."/>
            <person name="Mallez S."/>
            <person name="Becker A."/>
            <person name="Gohl D.M."/>
            <person name="Silverstein K.A.T."/>
            <person name="Koren S."/>
            <person name="Bechman K.B."/>
            <person name="Herman A."/>
            <person name="Abrahante J.E."/>
            <person name="Garbe J."/>
        </authorList>
    </citation>
    <scope>NUCLEOTIDE SEQUENCE</scope>
    <source>
        <strain evidence="1">Duluth1</strain>
        <tissue evidence="1">Whole animal</tissue>
    </source>
</reference>
<proteinExistence type="predicted"/>
<dbReference type="AlphaFoldDB" id="A0A9D4H3R7"/>
<sequence>MPAVETLLLIRTPRSVATGCLWSQPRVERMQDVVQARATTQNQKCAAVVLLRKRETRRIMYAAAQQLLTVSTRFVVMVKCHRRIMVLIRNVVVM</sequence>
<keyword evidence="2" id="KW-1185">Reference proteome</keyword>
<name>A0A9D4H3R7_DREPO</name>
<dbReference type="Proteomes" id="UP000828390">
    <property type="component" value="Unassembled WGS sequence"/>
</dbReference>
<evidence type="ECO:0000313" key="1">
    <source>
        <dbReference type="EMBL" id="KAH3828038.1"/>
    </source>
</evidence>
<gene>
    <name evidence="1" type="ORF">DPMN_129987</name>
</gene>
<organism evidence="1 2">
    <name type="scientific">Dreissena polymorpha</name>
    <name type="common">Zebra mussel</name>
    <name type="synonym">Mytilus polymorpha</name>
    <dbReference type="NCBI Taxonomy" id="45954"/>
    <lineage>
        <taxon>Eukaryota</taxon>
        <taxon>Metazoa</taxon>
        <taxon>Spiralia</taxon>
        <taxon>Lophotrochozoa</taxon>
        <taxon>Mollusca</taxon>
        <taxon>Bivalvia</taxon>
        <taxon>Autobranchia</taxon>
        <taxon>Heteroconchia</taxon>
        <taxon>Euheterodonta</taxon>
        <taxon>Imparidentia</taxon>
        <taxon>Neoheterodontei</taxon>
        <taxon>Myida</taxon>
        <taxon>Dreissenoidea</taxon>
        <taxon>Dreissenidae</taxon>
        <taxon>Dreissena</taxon>
    </lineage>
</organism>
<comment type="caution">
    <text evidence="1">The sequence shown here is derived from an EMBL/GenBank/DDBJ whole genome shotgun (WGS) entry which is preliminary data.</text>
</comment>
<dbReference type="EMBL" id="JAIWYP010000005">
    <property type="protein sequence ID" value="KAH3828038.1"/>
    <property type="molecule type" value="Genomic_DNA"/>
</dbReference>
<accession>A0A9D4H3R7</accession>